<proteinExistence type="predicted"/>
<keyword evidence="2" id="KW-1133">Transmembrane helix</keyword>
<evidence type="ECO:0000256" key="1">
    <source>
        <dbReference type="SAM" id="MobiDB-lite"/>
    </source>
</evidence>
<feature type="region of interest" description="Disordered" evidence="1">
    <location>
        <begin position="51"/>
        <end position="73"/>
    </location>
</feature>
<keyword evidence="2" id="KW-0812">Transmembrane</keyword>
<keyword evidence="2" id="KW-0472">Membrane</keyword>
<feature type="compositionally biased region" description="Basic and acidic residues" evidence="1">
    <location>
        <begin position="54"/>
        <end position="73"/>
    </location>
</feature>
<feature type="transmembrane region" description="Helical" evidence="2">
    <location>
        <begin position="16"/>
        <end position="34"/>
    </location>
</feature>
<evidence type="ECO:0008006" key="4">
    <source>
        <dbReference type="Google" id="ProtNLM"/>
    </source>
</evidence>
<evidence type="ECO:0000256" key="2">
    <source>
        <dbReference type="SAM" id="Phobius"/>
    </source>
</evidence>
<reference evidence="3" key="1">
    <citation type="submission" date="2018-06" db="EMBL/GenBank/DDBJ databases">
        <authorList>
            <person name="Zhirakovskaya E."/>
        </authorList>
    </citation>
    <scope>NUCLEOTIDE SEQUENCE</scope>
</reference>
<evidence type="ECO:0000313" key="3">
    <source>
        <dbReference type="EMBL" id="VAX01595.1"/>
    </source>
</evidence>
<accession>A0A3B1B5P8</accession>
<name>A0A3B1B5P8_9ZZZZ</name>
<dbReference type="EMBL" id="UOFS01000049">
    <property type="protein sequence ID" value="VAX01595.1"/>
    <property type="molecule type" value="Genomic_DNA"/>
</dbReference>
<sequence length="73" mass="8839">MSELFTWLTKMEYTKPFVLVLFFVTFILLIYYVYSNKKRSSRLESYKNIPFQNDDEHSENKTESNLDDNIKSK</sequence>
<gene>
    <name evidence="3" type="ORF">MNBD_GAMMA22-2019</name>
</gene>
<dbReference type="AlphaFoldDB" id="A0A3B1B5P8"/>
<protein>
    <recommendedName>
        <fullName evidence="4">CcoQ/FixQ family Cbb3-type cytochrome c oxidase assembly chaperone</fullName>
    </recommendedName>
</protein>
<dbReference type="InterPro" id="IPR008621">
    <property type="entry name" value="Cbb3-typ_cyt_oxidase_comp"/>
</dbReference>
<dbReference type="Pfam" id="PF05545">
    <property type="entry name" value="FixQ"/>
    <property type="match status" value="1"/>
</dbReference>
<organism evidence="3">
    <name type="scientific">hydrothermal vent metagenome</name>
    <dbReference type="NCBI Taxonomy" id="652676"/>
    <lineage>
        <taxon>unclassified sequences</taxon>
        <taxon>metagenomes</taxon>
        <taxon>ecological metagenomes</taxon>
    </lineage>
</organism>